<comment type="caution">
    <text evidence="2">The sequence shown here is derived from an EMBL/GenBank/DDBJ whole genome shotgun (WGS) entry which is preliminary data.</text>
</comment>
<dbReference type="AlphaFoldDB" id="A0A8S9XZP5"/>
<dbReference type="InterPro" id="IPR027805">
    <property type="entry name" value="Transposase_HTH_dom"/>
</dbReference>
<dbReference type="OrthoDB" id="6578680at2759"/>
<dbReference type="PANTHER" id="PTHR23080:SF133">
    <property type="entry name" value="SI:CH211-262I1.5-RELATED"/>
    <property type="match status" value="1"/>
</dbReference>
<evidence type="ECO:0000313" key="2">
    <source>
        <dbReference type="EMBL" id="KAF6213758.1"/>
    </source>
</evidence>
<accession>A0A8S9XZP5</accession>
<sequence length="357" mass="41499">MVIPVNHTSYGDVFSEDDYAVILNLRRRKRAPRLRLKVYISPLNKDQMRIARIEQSERQGLPFISLTEFAAFIFSSDPQLMDRERGAICVEYMQYSEINHNPLLVEFYTGLPDSSAFCDINGMMQITIFRDYIKWESSEKQGFLSHTLMTLMKLKLNMTDEELAERFKVETYVVNMTLRLWIPALHKALYGTCENLYRYQRFFSMETFTKVIDIVEVCVERPECKSDSRDSRHEIRRAVMAIRADGYFCFGSNVFSQYVPEDECIRRSKFWRSTTDVDIVLTHPEFLQVLISKGVACLSTNSTATERFELATERIAAFKILGAIPLEYASYTSFIFKVCGALSNFKHSIPDDEDDEE</sequence>
<reference evidence="2" key="1">
    <citation type="journal article" date="2021" name="Mol. Ecol. Resour.">
        <title>Apolygus lucorum genome provides insights into omnivorousness and mesophyll feeding.</title>
        <authorList>
            <person name="Liu Y."/>
            <person name="Liu H."/>
            <person name="Wang H."/>
            <person name="Huang T."/>
            <person name="Liu B."/>
            <person name="Yang B."/>
            <person name="Yin L."/>
            <person name="Li B."/>
            <person name="Zhang Y."/>
            <person name="Zhang S."/>
            <person name="Jiang F."/>
            <person name="Zhang X."/>
            <person name="Ren Y."/>
            <person name="Wang B."/>
            <person name="Wang S."/>
            <person name="Lu Y."/>
            <person name="Wu K."/>
            <person name="Fan W."/>
            <person name="Wang G."/>
        </authorList>
    </citation>
    <scope>NUCLEOTIDE SEQUENCE</scope>
    <source>
        <strain evidence="2">12Hb</strain>
    </source>
</reference>
<evidence type="ECO:0000313" key="3">
    <source>
        <dbReference type="Proteomes" id="UP000466442"/>
    </source>
</evidence>
<organism evidence="2 3">
    <name type="scientific">Apolygus lucorum</name>
    <name type="common">Small green plant bug</name>
    <name type="synonym">Lygocoris lucorum</name>
    <dbReference type="NCBI Taxonomy" id="248454"/>
    <lineage>
        <taxon>Eukaryota</taxon>
        <taxon>Metazoa</taxon>
        <taxon>Ecdysozoa</taxon>
        <taxon>Arthropoda</taxon>
        <taxon>Hexapoda</taxon>
        <taxon>Insecta</taxon>
        <taxon>Pterygota</taxon>
        <taxon>Neoptera</taxon>
        <taxon>Paraneoptera</taxon>
        <taxon>Hemiptera</taxon>
        <taxon>Heteroptera</taxon>
        <taxon>Panheteroptera</taxon>
        <taxon>Cimicomorpha</taxon>
        <taxon>Miridae</taxon>
        <taxon>Mirini</taxon>
        <taxon>Apolygus</taxon>
    </lineage>
</organism>
<protein>
    <recommendedName>
        <fullName evidence="1">Transposase Helix-turn-helix domain-containing protein</fullName>
    </recommendedName>
</protein>
<keyword evidence="3" id="KW-1185">Reference proteome</keyword>
<evidence type="ECO:0000259" key="1">
    <source>
        <dbReference type="Pfam" id="PF13613"/>
    </source>
</evidence>
<feature type="domain" description="Transposase Helix-turn-helix" evidence="1">
    <location>
        <begin position="147"/>
        <end position="189"/>
    </location>
</feature>
<dbReference type="PANTHER" id="PTHR23080">
    <property type="entry name" value="THAP DOMAIN PROTEIN"/>
    <property type="match status" value="1"/>
</dbReference>
<gene>
    <name evidence="2" type="ORF">GE061_011480</name>
</gene>
<proteinExistence type="predicted"/>
<dbReference type="Proteomes" id="UP000466442">
    <property type="component" value="Unassembled WGS sequence"/>
</dbReference>
<dbReference type="EMBL" id="WIXP02000003">
    <property type="protein sequence ID" value="KAF6213758.1"/>
    <property type="molecule type" value="Genomic_DNA"/>
</dbReference>
<dbReference type="Pfam" id="PF13613">
    <property type="entry name" value="HTH_Tnp_4"/>
    <property type="match status" value="1"/>
</dbReference>
<name>A0A8S9XZP5_APOLU</name>